<feature type="transmembrane region" description="Helical" evidence="7">
    <location>
        <begin position="188"/>
        <end position="213"/>
    </location>
</feature>
<feature type="transmembrane region" description="Helical" evidence="7">
    <location>
        <begin position="336"/>
        <end position="355"/>
    </location>
</feature>
<dbReference type="PANTHER" id="PTHR30614">
    <property type="entry name" value="MEMBRANE COMPONENT OF AMINO ACID ABC TRANSPORTER"/>
    <property type="match status" value="1"/>
</dbReference>
<dbReference type="GO" id="GO:0043190">
    <property type="term" value="C:ATP-binding cassette (ABC) transporter complex"/>
    <property type="evidence" value="ECO:0007669"/>
    <property type="project" value="InterPro"/>
</dbReference>
<comment type="caution">
    <text evidence="9">The sequence shown here is derived from an EMBL/GenBank/DDBJ whole genome shotgun (WGS) entry which is preliminary data.</text>
</comment>
<sequence length="398" mass="44309">MNNNETTTKNEMAPPKSSIGVPGWLKQNLFSNWWNTLLTIIFTVITIYVVKGTFTWVFFTAEWSVVSENFKLLMVGQYPDEELWRVWTALSIFTALVGISWGVWKGTMGHVSIFLGVVMAITMVVPFIAVGSRIWLAANIGLLVLGFAIGKQSEKLKKPVLVGWFLLVPIGMFFIEGFGLLNEVSTNFWGGFLLTCLIAIISIIASFPIGILLALGRRSNLPIIKWFSIIYIELIRGIPLITVLFVAQLMLPLFLGDTIELDKVLRAMIGFTLFNAAYLAENVRGGLQSLPRGQYEAAQALGLNKAKMMTFVIMPQALKAVIPAMVGQFISIFKDTVLVSIVGLIDLLGMAKKIIANPQFLGTQMESFVFVAFVFFMICYLMSYVSRRLERSLGVGER</sequence>
<evidence type="ECO:0000256" key="7">
    <source>
        <dbReference type="RuleBase" id="RU363032"/>
    </source>
</evidence>
<feature type="transmembrane region" description="Helical" evidence="7">
    <location>
        <begin position="84"/>
        <end position="104"/>
    </location>
</feature>
<reference evidence="9 10" key="1">
    <citation type="submission" date="2013-08" db="EMBL/GenBank/DDBJ databases">
        <authorList>
            <person name="Huang J."/>
            <person name="Wang G."/>
        </authorList>
    </citation>
    <scope>NUCLEOTIDE SEQUENCE [LARGE SCALE GENOMIC DNA]</scope>
    <source>
        <strain evidence="9 10">BH030004</strain>
    </source>
</reference>
<dbReference type="PANTHER" id="PTHR30614:SF41">
    <property type="entry name" value="INNER MEMBRANE AMINO-ACID ABC TRANSPORTER PERMEASE PROTEIN YHDY"/>
    <property type="match status" value="1"/>
</dbReference>
<dbReference type="Pfam" id="PF00528">
    <property type="entry name" value="BPD_transp_1"/>
    <property type="match status" value="1"/>
</dbReference>
<keyword evidence="10" id="KW-1185">Reference proteome</keyword>
<feature type="transmembrane region" description="Helical" evidence="7">
    <location>
        <begin position="367"/>
        <end position="385"/>
    </location>
</feature>
<organism evidence="9 10">
    <name type="scientific">Pontibacillus marinus BH030004 = DSM 16465</name>
    <dbReference type="NCBI Taxonomy" id="1385511"/>
    <lineage>
        <taxon>Bacteria</taxon>
        <taxon>Bacillati</taxon>
        <taxon>Bacillota</taxon>
        <taxon>Bacilli</taxon>
        <taxon>Bacillales</taxon>
        <taxon>Bacillaceae</taxon>
        <taxon>Pontibacillus</taxon>
    </lineage>
</organism>
<accession>A0A0A5I0T5</accession>
<keyword evidence="5 7" id="KW-1133">Transmembrane helix</keyword>
<feature type="transmembrane region" description="Helical" evidence="7">
    <location>
        <begin position="234"/>
        <end position="255"/>
    </location>
</feature>
<feature type="transmembrane region" description="Helical" evidence="7">
    <location>
        <begin position="162"/>
        <end position="182"/>
    </location>
</feature>
<evidence type="ECO:0000256" key="5">
    <source>
        <dbReference type="ARBA" id="ARBA00022989"/>
    </source>
</evidence>
<dbReference type="CDD" id="cd06261">
    <property type="entry name" value="TM_PBP2"/>
    <property type="match status" value="1"/>
</dbReference>
<dbReference type="GO" id="GO:0022857">
    <property type="term" value="F:transmembrane transporter activity"/>
    <property type="evidence" value="ECO:0007669"/>
    <property type="project" value="InterPro"/>
</dbReference>
<evidence type="ECO:0000256" key="4">
    <source>
        <dbReference type="ARBA" id="ARBA00022692"/>
    </source>
</evidence>
<comment type="similarity">
    <text evidence="7">Belongs to the binding-protein-dependent transport system permease family.</text>
</comment>
<dbReference type="AlphaFoldDB" id="A0A0A5I0T5"/>
<dbReference type="eggNOG" id="COG0765">
    <property type="taxonomic scope" value="Bacteria"/>
</dbReference>
<feature type="transmembrane region" description="Helical" evidence="7">
    <location>
        <begin position="111"/>
        <end position="128"/>
    </location>
</feature>
<keyword evidence="6 7" id="KW-0472">Membrane</keyword>
<keyword evidence="4 7" id="KW-0812">Transmembrane</keyword>
<dbReference type="RefSeq" id="WP_027447975.1">
    <property type="nucleotide sequence ID" value="NZ_AVPF01000015.1"/>
</dbReference>
<feature type="transmembrane region" description="Helical" evidence="7">
    <location>
        <begin position="36"/>
        <end position="59"/>
    </location>
</feature>
<evidence type="ECO:0000256" key="1">
    <source>
        <dbReference type="ARBA" id="ARBA00004651"/>
    </source>
</evidence>
<dbReference type="InterPro" id="IPR035906">
    <property type="entry name" value="MetI-like_sf"/>
</dbReference>
<comment type="subcellular location">
    <subcellularLocation>
        <location evidence="1 7">Cell membrane</location>
        <topology evidence="1 7">Multi-pass membrane protein</topology>
    </subcellularLocation>
</comment>
<evidence type="ECO:0000313" key="9">
    <source>
        <dbReference type="EMBL" id="KGX89457.1"/>
    </source>
</evidence>
<dbReference type="PROSITE" id="PS50928">
    <property type="entry name" value="ABC_TM1"/>
    <property type="match status" value="1"/>
</dbReference>
<dbReference type="Gene3D" id="1.10.3720.10">
    <property type="entry name" value="MetI-like"/>
    <property type="match status" value="1"/>
</dbReference>
<dbReference type="Proteomes" id="UP000030403">
    <property type="component" value="Unassembled WGS sequence"/>
</dbReference>
<keyword evidence="3" id="KW-1003">Cell membrane</keyword>
<feature type="transmembrane region" description="Helical" evidence="7">
    <location>
        <begin position="134"/>
        <end position="150"/>
    </location>
</feature>
<dbReference type="OrthoDB" id="9805999at2"/>
<dbReference type="EMBL" id="AVPF01000015">
    <property type="protein sequence ID" value="KGX89457.1"/>
    <property type="molecule type" value="Genomic_DNA"/>
</dbReference>
<dbReference type="InterPro" id="IPR043429">
    <property type="entry name" value="ArtM/GltK/GlnP/TcyL/YhdX-like"/>
</dbReference>
<evidence type="ECO:0000259" key="8">
    <source>
        <dbReference type="PROSITE" id="PS50928"/>
    </source>
</evidence>
<dbReference type="STRING" id="1385511.GCA_000425225_00508"/>
<evidence type="ECO:0000256" key="3">
    <source>
        <dbReference type="ARBA" id="ARBA00022475"/>
    </source>
</evidence>
<evidence type="ECO:0000256" key="6">
    <source>
        <dbReference type="ARBA" id="ARBA00023136"/>
    </source>
</evidence>
<feature type="transmembrane region" description="Helical" evidence="7">
    <location>
        <begin position="267"/>
        <end position="287"/>
    </location>
</feature>
<evidence type="ECO:0000313" key="10">
    <source>
        <dbReference type="Proteomes" id="UP000030403"/>
    </source>
</evidence>
<dbReference type="InterPro" id="IPR010065">
    <property type="entry name" value="AA_ABC_transptr_permease_3TM"/>
</dbReference>
<keyword evidence="2 7" id="KW-0813">Transport</keyword>
<protein>
    <submittedName>
        <fullName evidence="9">Polar amino acid ABC transporter permease</fullName>
    </submittedName>
</protein>
<gene>
    <name evidence="9" type="ORF">N783_06240</name>
</gene>
<dbReference type="GO" id="GO:0006865">
    <property type="term" value="P:amino acid transport"/>
    <property type="evidence" value="ECO:0007669"/>
    <property type="project" value="TreeGrafter"/>
</dbReference>
<dbReference type="InterPro" id="IPR000515">
    <property type="entry name" value="MetI-like"/>
</dbReference>
<dbReference type="SUPFAM" id="SSF161098">
    <property type="entry name" value="MetI-like"/>
    <property type="match status" value="1"/>
</dbReference>
<dbReference type="NCBIfam" id="TIGR01726">
    <property type="entry name" value="HEQRo_perm_3TM"/>
    <property type="match status" value="1"/>
</dbReference>
<name>A0A0A5I0T5_9BACI</name>
<proteinExistence type="inferred from homology"/>
<feature type="domain" description="ABC transmembrane type-1" evidence="8">
    <location>
        <begin position="192"/>
        <end position="386"/>
    </location>
</feature>
<evidence type="ECO:0000256" key="2">
    <source>
        <dbReference type="ARBA" id="ARBA00022448"/>
    </source>
</evidence>